<dbReference type="EMBL" id="WTPX01000108">
    <property type="protein sequence ID" value="NNJ26930.1"/>
    <property type="molecule type" value="Genomic_DNA"/>
</dbReference>
<sequence>MSPARRRRLLAQKKSPRGDRGTDYPASGPAYEPASDSEEPESEENASEIEAPSEDENERSEADDDIAASPAPLTKLRAPEESDNPDAELIKSRSPALPRVRANPGPLPEPLPPRLDDVVRRLRDDLLTCGGDAAALADEICARHRDRLREALGLSE</sequence>
<reference evidence="2 3" key="1">
    <citation type="journal article" date="2020" name="Syst. Appl. Microbiol.">
        <title>Alienimonas chondri sp. nov., a novel planctomycete isolated from the biofilm of the red alga Chondrus crispus.</title>
        <authorList>
            <person name="Vitorino I."/>
            <person name="Albuquerque L."/>
            <person name="Wiegand S."/>
            <person name="Kallscheuer N."/>
            <person name="da Costa M.S."/>
            <person name="Lobo-da-Cunha A."/>
            <person name="Jogler C."/>
            <person name="Lage O.M."/>
        </authorList>
    </citation>
    <scope>NUCLEOTIDE SEQUENCE [LARGE SCALE GENOMIC DNA]</scope>
    <source>
        <strain evidence="2 3">LzC2</strain>
    </source>
</reference>
<evidence type="ECO:0000313" key="2">
    <source>
        <dbReference type="EMBL" id="NNJ26930.1"/>
    </source>
</evidence>
<proteinExistence type="predicted"/>
<dbReference type="Proteomes" id="UP000609651">
    <property type="component" value="Unassembled WGS sequence"/>
</dbReference>
<gene>
    <name evidence="2" type="ORF">LzC2_30260</name>
</gene>
<feature type="compositionally biased region" description="Basic residues" evidence="1">
    <location>
        <begin position="1"/>
        <end position="15"/>
    </location>
</feature>
<dbReference type="RefSeq" id="WP_171188442.1">
    <property type="nucleotide sequence ID" value="NZ_WTPX01000108.1"/>
</dbReference>
<organism evidence="2 3">
    <name type="scientific">Alienimonas chondri</name>
    <dbReference type="NCBI Taxonomy" id="2681879"/>
    <lineage>
        <taxon>Bacteria</taxon>
        <taxon>Pseudomonadati</taxon>
        <taxon>Planctomycetota</taxon>
        <taxon>Planctomycetia</taxon>
        <taxon>Planctomycetales</taxon>
        <taxon>Planctomycetaceae</taxon>
        <taxon>Alienimonas</taxon>
    </lineage>
</organism>
<name>A0ABX1VHG4_9PLAN</name>
<protein>
    <submittedName>
        <fullName evidence="2">Uncharacterized protein</fullName>
    </submittedName>
</protein>
<evidence type="ECO:0000313" key="3">
    <source>
        <dbReference type="Proteomes" id="UP000609651"/>
    </source>
</evidence>
<feature type="region of interest" description="Disordered" evidence="1">
    <location>
        <begin position="1"/>
        <end position="115"/>
    </location>
</feature>
<keyword evidence="3" id="KW-1185">Reference proteome</keyword>
<accession>A0ABX1VHG4</accession>
<feature type="compositionally biased region" description="Acidic residues" evidence="1">
    <location>
        <begin position="35"/>
        <end position="66"/>
    </location>
</feature>
<comment type="caution">
    <text evidence="2">The sequence shown here is derived from an EMBL/GenBank/DDBJ whole genome shotgun (WGS) entry which is preliminary data.</text>
</comment>
<evidence type="ECO:0000256" key="1">
    <source>
        <dbReference type="SAM" id="MobiDB-lite"/>
    </source>
</evidence>